<accession>A0A2G5HU14</accession>
<sequence>MSIHCTGSALS</sequence>
<comment type="caution">
    <text evidence="1">The sequence shown here is derived from an EMBL/GenBank/DDBJ whole genome shotgun (WGS) entry which is preliminary data.</text>
</comment>
<reference evidence="1 2" key="1">
    <citation type="submission" date="2015-10" db="EMBL/GenBank/DDBJ databases">
        <title>The cercosporin biosynthetic gene cluster was horizontally transferred to several fungal lineages and shown to be expanded in Cercospora beticola based on microsynteny with recipient genomes.</title>
        <authorList>
            <person name="De Jonge R."/>
            <person name="Ebert M.K."/>
            <person name="Suttle J.C."/>
            <person name="Jurick Ii W.M."/>
            <person name="Secor G.A."/>
            <person name="Thomma B.P."/>
            <person name="Van De Peer Y."/>
            <person name="Bolton M.D."/>
        </authorList>
    </citation>
    <scope>NUCLEOTIDE SEQUENCE [LARGE SCALE GENOMIC DNA]</scope>
    <source>
        <strain evidence="1 2">09-40</strain>
    </source>
</reference>
<protein>
    <submittedName>
        <fullName evidence="1">Uncharacterized protein</fullName>
    </submittedName>
</protein>
<organism evidence="1 2">
    <name type="scientific">Cercospora beticola</name>
    <name type="common">Sugarbeet leaf spot fungus</name>
    <dbReference type="NCBI Taxonomy" id="122368"/>
    <lineage>
        <taxon>Eukaryota</taxon>
        <taxon>Fungi</taxon>
        <taxon>Dikarya</taxon>
        <taxon>Ascomycota</taxon>
        <taxon>Pezizomycotina</taxon>
        <taxon>Dothideomycetes</taxon>
        <taxon>Dothideomycetidae</taxon>
        <taxon>Mycosphaerellales</taxon>
        <taxon>Mycosphaerellaceae</taxon>
        <taxon>Cercospora</taxon>
    </lineage>
</organism>
<evidence type="ECO:0000313" key="2">
    <source>
        <dbReference type="Proteomes" id="UP000230605"/>
    </source>
</evidence>
<dbReference type="Proteomes" id="UP000230605">
    <property type="component" value="Chromosome 8"/>
</dbReference>
<gene>
    <name evidence="1" type="ORF">CB0940_10537</name>
</gene>
<name>A0A2G5HU14_CERBT</name>
<proteinExistence type="predicted"/>
<evidence type="ECO:0000313" key="1">
    <source>
        <dbReference type="EMBL" id="PIA95773.1"/>
    </source>
</evidence>
<dbReference type="EMBL" id="LKMD01000103">
    <property type="protein sequence ID" value="PIA95773.1"/>
    <property type="molecule type" value="Genomic_DNA"/>
</dbReference>